<dbReference type="VEuPathDB" id="VectorBase:AFAF020417"/>
<accession>A0A182R0A4</accession>
<reference evidence="2" key="1">
    <citation type="submission" date="2014-01" db="EMBL/GenBank/DDBJ databases">
        <title>The Genome Sequence of Anopheles farauti FAR1 (V2).</title>
        <authorList>
            <consortium name="The Broad Institute Genomics Platform"/>
            <person name="Neafsey D.E."/>
            <person name="Besansky N."/>
            <person name="Howell P."/>
            <person name="Walton C."/>
            <person name="Young S.K."/>
            <person name="Zeng Q."/>
            <person name="Gargeya S."/>
            <person name="Fitzgerald M."/>
            <person name="Haas B."/>
            <person name="Abouelleil A."/>
            <person name="Allen A.W."/>
            <person name="Alvarado L."/>
            <person name="Arachchi H.M."/>
            <person name="Berlin A.M."/>
            <person name="Chapman S.B."/>
            <person name="Gainer-Dewar J."/>
            <person name="Goldberg J."/>
            <person name="Griggs A."/>
            <person name="Gujja S."/>
            <person name="Hansen M."/>
            <person name="Howarth C."/>
            <person name="Imamovic A."/>
            <person name="Ireland A."/>
            <person name="Larimer J."/>
            <person name="McCowan C."/>
            <person name="Murphy C."/>
            <person name="Pearson M."/>
            <person name="Poon T.W."/>
            <person name="Priest M."/>
            <person name="Roberts A."/>
            <person name="Saif S."/>
            <person name="Shea T."/>
            <person name="Sisk P."/>
            <person name="Sykes S."/>
            <person name="Wortman J."/>
            <person name="Nusbaum C."/>
            <person name="Birren B."/>
        </authorList>
    </citation>
    <scope>NUCLEOTIDE SEQUENCE [LARGE SCALE GENOMIC DNA]</scope>
    <source>
        <strain evidence="2">FAR1</strain>
    </source>
</reference>
<keyword evidence="2" id="KW-1185">Reference proteome</keyword>
<sequence length="319" mass="34631">MAPAEEAGKVKYRECFGDERGGKISIAGSSELVADFRARKITRAGRFSMRRPTANETVGRNSCDLPCPFSDARLAGGILLYALLFVLTFPPPLSPRVADLIVYLSPSEESENGRRRKTAYGGAVVVVVASSSTQCGKLCTKRQQHLHLWLTSGDDEADALVQLHLPLAERVHLFRLLVEAVAEGGRLAQYVHLRRPVLVAQVRYLALQLLEQVLQPDAPLPLEVVVQVALLDRVQLVGEGLGGLSRFACDRRIRLLVVEEEWPPADDRLPVCVWPPPADRLRVVEGAVGGGEDATLAPPDRLGTGVFAPEMVVEPAGVG</sequence>
<dbReference type="EMBL" id="AXCN02001365">
    <property type="status" value="NOT_ANNOTATED_CDS"/>
    <property type="molecule type" value="Genomic_DNA"/>
</dbReference>
<dbReference type="AlphaFoldDB" id="A0A182R0A4"/>
<proteinExistence type="predicted"/>
<evidence type="ECO:0000313" key="1">
    <source>
        <dbReference type="EnsemblMetazoa" id="AFAF020417-PA"/>
    </source>
</evidence>
<dbReference type="EnsemblMetazoa" id="AFAF020417-RA">
    <property type="protein sequence ID" value="AFAF020417-PA"/>
    <property type="gene ID" value="AFAF020417"/>
</dbReference>
<organism evidence="1 2">
    <name type="scientific">Anopheles farauti</name>
    <dbReference type="NCBI Taxonomy" id="69004"/>
    <lineage>
        <taxon>Eukaryota</taxon>
        <taxon>Metazoa</taxon>
        <taxon>Ecdysozoa</taxon>
        <taxon>Arthropoda</taxon>
        <taxon>Hexapoda</taxon>
        <taxon>Insecta</taxon>
        <taxon>Pterygota</taxon>
        <taxon>Neoptera</taxon>
        <taxon>Endopterygota</taxon>
        <taxon>Diptera</taxon>
        <taxon>Nematocera</taxon>
        <taxon>Culicoidea</taxon>
        <taxon>Culicidae</taxon>
        <taxon>Anophelinae</taxon>
        <taxon>Anopheles</taxon>
    </lineage>
</organism>
<dbReference type="EMBL" id="AXCN02001366">
    <property type="status" value="NOT_ANNOTATED_CDS"/>
    <property type="molecule type" value="Genomic_DNA"/>
</dbReference>
<name>A0A182R0A4_9DIPT</name>
<dbReference type="Proteomes" id="UP000075886">
    <property type="component" value="Unassembled WGS sequence"/>
</dbReference>
<protein>
    <submittedName>
        <fullName evidence="1">Uncharacterized protein</fullName>
    </submittedName>
</protein>
<evidence type="ECO:0000313" key="2">
    <source>
        <dbReference type="Proteomes" id="UP000075886"/>
    </source>
</evidence>
<reference evidence="1" key="2">
    <citation type="submission" date="2020-05" db="UniProtKB">
        <authorList>
            <consortium name="EnsemblMetazoa"/>
        </authorList>
    </citation>
    <scope>IDENTIFICATION</scope>
    <source>
        <strain evidence="1">FAR1</strain>
    </source>
</reference>